<dbReference type="NCBIfam" id="NF033920">
    <property type="entry name" value="C39_PA2778_fam"/>
    <property type="match status" value="1"/>
</dbReference>
<dbReference type="InterPro" id="IPR039564">
    <property type="entry name" value="Peptidase_C39-like"/>
</dbReference>
<evidence type="ECO:0000313" key="3">
    <source>
        <dbReference type="Proteomes" id="UP000295554"/>
    </source>
</evidence>
<proteinExistence type="predicted"/>
<feature type="domain" description="Peptidase C39-like" evidence="1">
    <location>
        <begin position="50"/>
        <end position="161"/>
    </location>
</feature>
<dbReference type="RefSeq" id="WP_133215563.1">
    <property type="nucleotide sequence ID" value="NZ_SMSE01000006.1"/>
</dbReference>
<dbReference type="Proteomes" id="UP000295554">
    <property type="component" value="Unassembled WGS sequence"/>
</dbReference>
<comment type="caution">
    <text evidence="2">The sequence shown here is derived from an EMBL/GenBank/DDBJ whole genome shotgun (WGS) entry which is preliminary data.</text>
</comment>
<evidence type="ECO:0000259" key="1">
    <source>
        <dbReference type="Pfam" id="PF13529"/>
    </source>
</evidence>
<dbReference type="Pfam" id="PF13529">
    <property type="entry name" value="Peptidase_C39_2"/>
    <property type="match status" value="1"/>
</dbReference>
<dbReference type="CDD" id="cd02549">
    <property type="entry name" value="Peptidase_C39A"/>
    <property type="match status" value="1"/>
</dbReference>
<keyword evidence="3" id="KW-1185">Reference proteome</keyword>
<protein>
    <submittedName>
        <fullName evidence="2">Bacteriocin-processing peptidase family protein</fullName>
    </submittedName>
</protein>
<dbReference type="InterPro" id="IPR011990">
    <property type="entry name" value="TPR-like_helical_dom_sf"/>
</dbReference>
<sequence>MISRISRPLRLVRQLLLLLPVCYLWGCSVNPALHIDEHGANLPDSALVTVPFHPQTALQCGPAALATVLGASGVEVDPEQLAPHVFIPERDGSLQVELMAATRTRGRIPFPLGVDVSELLEELAAGRPVLVMQNLGTRSTPIWHYAVLTGYQQSQNRFRLNSGKDKDLWLGAPAFLRTWDWAGRWAIVTLEPGQYPVRAPQTPDPIRYLRPVLDFENVAGITAAQPAWRAAALQWPNASLPALALGNIAYQTGKLEEAVRWYARGLATDGDNPALANNLASALGAAGCARGGEKILAEFAGNLQQDSPWAATIETTRAELAEQRMPDNERCAALVQPAES</sequence>
<name>A0A4R5LMX4_9GAMM</name>
<dbReference type="SUPFAM" id="SSF48452">
    <property type="entry name" value="TPR-like"/>
    <property type="match status" value="1"/>
</dbReference>
<dbReference type="InterPro" id="IPR039563">
    <property type="entry name" value="Peptidase_C39_single_dom"/>
</dbReference>
<dbReference type="AlphaFoldDB" id="A0A4R5LMX4"/>
<dbReference type="Gene3D" id="3.90.70.10">
    <property type="entry name" value="Cysteine proteinases"/>
    <property type="match status" value="1"/>
</dbReference>
<gene>
    <name evidence="2" type="ORF">E2F43_18610</name>
</gene>
<reference evidence="2 3" key="1">
    <citation type="submission" date="2019-03" db="EMBL/GenBank/DDBJ databases">
        <title>Seongchinamella monodicae gen. nov., sp. nov., a novel member of the Gammaproteobacteria isolated from a tidal mudflat of beach.</title>
        <authorList>
            <person name="Yang H.G."/>
            <person name="Kang J.W."/>
            <person name="Lee S.D."/>
        </authorList>
    </citation>
    <scope>NUCLEOTIDE SEQUENCE [LARGE SCALE GENOMIC DNA]</scope>
    <source>
        <strain evidence="2 3">GH4-78</strain>
    </source>
</reference>
<dbReference type="OrthoDB" id="5611441at2"/>
<evidence type="ECO:0000313" key="2">
    <source>
        <dbReference type="EMBL" id="TDG11398.1"/>
    </source>
</evidence>
<dbReference type="EMBL" id="SMSE01000006">
    <property type="protein sequence ID" value="TDG11398.1"/>
    <property type="molecule type" value="Genomic_DNA"/>
</dbReference>
<dbReference type="Gene3D" id="1.25.40.10">
    <property type="entry name" value="Tetratricopeptide repeat domain"/>
    <property type="match status" value="1"/>
</dbReference>
<accession>A0A4R5LMX4</accession>
<organism evidence="2 3">
    <name type="scientific">Seongchinamella unica</name>
    <dbReference type="NCBI Taxonomy" id="2547392"/>
    <lineage>
        <taxon>Bacteria</taxon>
        <taxon>Pseudomonadati</taxon>
        <taxon>Pseudomonadota</taxon>
        <taxon>Gammaproteobacteria</taxon>
        <taxon>Cellvibrionales</taxon>
        <taxon>Halieaceae</taxon>
        <taxon>Seongchinamella</taxon>
    </lineage>
</organism>